<proteinExistence type="inferred from homology"/>
<dbReference type="PANTHER" id="PTHR21367">
    <property type="entry name" value="ARGININE-TRNA-PROTEIN TRANSFERASE 1"/>
    <property type="match status" value="1"/>
</dbReference>
<evidence type="ECO:0000259" key="5">
    <source>
        <dbReference type="Pfam" id="PF04376"/>
    </source>
</evidence>
<dbReference type="EC" id="2.3.2.8" evidence="2"/>
<organism evidence="7 8">
    <name type="scientific">Pachysolen tannophilus NRRL Y-2460</name>
    <dbReference type="NCBI Taxonomy" id="669874"/>
    <lineage>
        <taxon>Eukaryota</taxon>
        <taxon>Fungi</taxon>
        <taxon>Dikarya</taxon>
        <taxon>Ascomycota</taxon>
        <taxon>Saccharomycotina</taxon>
        <taxon>Pichiomycetes</taxon>
        <taxon>Pachysolenaceae</taxon>
        <taxon>Pachysolen</taxon>
    </lineage>
</organism>
<dbReference type="InterPro" id="IPR030700">
    <property type="entry name" value="N-end_Aminoacyl_Trfase"/>
</dbReference>
<dbReference type="GO" id="GO:0004057">
    <property type="term" value="F:arginyl-tRNA--protein transferase activity"/>
    <property type="evidence" value="ECO:0007669"/>
    <property type="project" value="UniProtKB-EC"/>
</dbReference>
<evidence type="ECO:0000256" key="2">
    <source>
        <dbReference type="ARBA" id="ARBA00012025"/>
    </source>
</evidence>
<dbReference type="STRING" id="669874.A0A1E4U256"/>
<evidence type="ECO:0000256" key="4">
    <source>
        <dbReference type="ARBA" id="ARBA00023315"/>
    </source>
</evidence>
<dbReference type="InterPro" id="IPR016181">
    <property type="entry name" value="Acyl_CoA_acyltransferase"/>
</dbReference>
<evidence type="ECO:0000313" key="8">
    <source>
        <dbReference type="Proteomes" id="UP000094236"/>
    </source>
</evidence>
<dbReference type="OrthoDB" id="74183at2759"/>
<evidence type="ECO:0000256" key="1">
    <source>
        <dbReference type="ARBA" id="ARBA00009991"/>
    </source>
</evidence>
<accession>A0A1E4U256</accession>
<name>A0A1E4U256_PACTA</name>
<evidence type="ECO:0000256" key="3">
    <source>
        <dbReference type="ARBA" id="ARBA00022679"/>
    </source>
</evidence>
<dbReference type="InterPro" id="IPR007472">
    <property type="entry name" value="N-end_Aminoacyl_Trfase_C"/>
</dbReference>
<gene>
    <name evidence="7" type="ORF">PACTADRAFT_185538</name>
</gene>
<keyword evidence="3" id="KW-0808">Transferase</keyword>
<evidence type="ECO:0000313" key="7">
    <source>
        <dbReference type="EMBL" id="ODV98077.1"/>
    </source>
</evidence>
<feature type="domain" description="N-end aminoacyl transferase N-terminal" evidence="5">
    <location>
        <begin position="22"/>
        <end position="115"/>
    </location>
</feature>
<dbReference type="Pfam" id="PF04377">
    <property type="entry name" value="ATE_C"/>
    <property type="match status" value="1"/>
</dbReference>
<sequence>MPLEVSPDTLILTRPIYAKDRNCGYCHGLKEKSYSLKSLQKAHEDGLFGFDKDPQSISIGFQLENISLQDYESLINKGFRRSGTFLYKPDLLRNCCRLYTIRTNLFNYKQNKTLKEHRKNVNHFLKNLNPELNEIKRKTNVKVEIDQEIINAELKCDKSIFYTKFEPPIFTKAKYQLYKKYQMIVHNDEEDEVSEKGFKRFLCDNPFPLKYIAKDQDWELLNNWQKNQQTKLFIGPVHECYYINNKLAAIAVLDILPNSISSVYFIWDPDYSSWGLGNLSGLRELCLTERLNKNWYYLGYYIQDCEKMKYKKKFKGELLDICRSQFVEFGDNLTKIIDNGVLFVISDNKDQNQLILDELELPDKVQTPCIKDSNDLINIAEEIYGLNGGSYLKIDNITGKLKQYIDSYSIQNDDNIFQESDKERLYKIPKIVPGLIPLWQIYEMLESKELQNLNIKILDVYNSEDYYSNSSLWAGNLTQKFDDDDHHHDQEEKKRIVIDMVRLLGPKIANNSLILLY</sequence>
<dbReference type="EMBL" id="KV454011">
    <property type="protein sequence ID" value="ODV98077.1"/>
    <property type="molecule type" value="Genomic_DNA"/>
</dbReference>
<keyword evidence="8" id="KW-1185">Reference proteome</keyword>
<protein>
    <recommendedName>
        <fullName evidence="2">arginyltransferase</fullName>
        <ecNumber evidence="2">2.3.2.8</ecNumber>
    </recommendedName>
</protein>
<reference evidence="8" key="1">
    <citation type="submission" date="2016-05" db="EMBL/GenBank/DDBJ databases">
        <title>Comparative genomics of biotechnologically important yeasts.</title>
        <authorList>
            <consortium name="DOE Joint Genome Institute"/>
            <person name="Riley R."/>
            <person name="Haridas S."/>
            <person name="Wolfe K.H."/>
            <person name="Lopes M.R."/>
            <person name="Hittinger C.T."/>
            <person name="Goker M."/>
            <person name="Salamov A."/>
            <person name="Wisecaver J."/>
            <person name="Long T.M."/>
            <person name="Aerts A.L."/>
            <person name="Barry K."/>
            <person name="Choi C."/>
            <person name="Clum A."/>
            <person name="Coughlan A.Y."/>
            <person name="Deshpande S."/>
            <person name="Douglass A.P."/>
            <person name="Hanson S.J."/>
            <person name="Klenk H.-P."/>
            <person name="Labutti K."/>
            <person name="Lapidus A."/>
            <person name="Lindquist E."/>
            <person name="Lipzen A."/>
            <person name="Meier-Kolthoff J.P."/>
            <person name="Ohm R.A."/>
            <person name="Otillar R.P."/>
            <person name="Pangilinan J."/>
            <person name="Peng Y."/>
            <person name="Rokas A."/>
            <person name="Rosa C.A."/>
            <person name="Scheuner C."/>
            <person name="Sibirny A.A."/>
            <person name="Slot J.C."/>
            <person name="Stielow J.B."/>
            <person name="Sun H."/>
            <person name="Kurtzman C.P."/>
            <person name="Blackwell M."/>
            <person name="Grigoriev I.V."/>
            <person name="Jeffries T.W."/>
        </authorList>
    </citation>
    <scope>NUCLEOTIDE SEQUENCE [LARGE SCALE GENOMIC DNA]</scope>
    <source>
        <strain evidence="8">NRRL Y-2460</strain>
    </source>
</reference>
<dbReference type="Proteomes" id="UP000094236">
    <property type="component" value="Unassembled WGS sequence"/>
</dbReference>
<keyword evidence="4" id="KW-0012">Acyltransferase</keyword>
<dbReference type="InterPro" id="IPR007471">
    <property type="entry name" value="N-end_Aminoacyl_Trfase_N"/>
</dbReference>
<dbReference type="AlphaFoldDB" id="A0A1E4U256"/>
<dbReference type="GO" id="GO:0006915">
    <property type="term" value="P:apoptotic process"/>
    <property type="evidence" value="ECO:0007669"/>
    <property type="project" value="EnsemblFungi"/>
</dbReference>
<comment type="similarity">
    <text evidence="1">Belongs to the R-transferase family.</text>
</comment>
<feature type="domain" description="N-end rule aminoacyl transferase C-terminal" evidence="6">
    <location>
        <begin position="174"/>
        <end position="316"/>
    </location>
</feature>
<dbReference type="SUPFAM" id="SSF55729">
    <property type="entry name" value="Acyl-CoA N-acyltransferases (Nat)"/>
    <property type="match status" value="1"/>
</dbReference>
<evidence type="ECO:0000259" key="6">
    <source>
        <dbReference type="Pfam" id="PF04377"/>
    </source>
</evidence>
<dbReference type="GO" id="GO:0071596">
    <property type="term" value="P:ubiquitin-dependent protein catabolic process via the N-end rule pathway"/>
    <property type="evidence" value="ECO:0007669"/>
    <property type="project" value="EnsemblFungi"/>
</dbReference>
<dbReference type="PANTHER" id="PTHR21367:SF1">
    <property type="entry name" value="ARGINYL-TRNA--PROTEIN TRANSFERASE 1"/>
    <property type="match status" value="1"/>
</dbReference>
<dbReference type="GO" id="GO:0005737">
    <property type="term" value="C:cytoplasm"/>
    <property type="evidence" value="ECO:0007669"/>
    <property type="project" value="TreeGrafter"/>
</dbReference>
<dbReference type="Pfam" id="PF04376">
    <property type="entry name" value="ATE_N"/>
    <property type="match status" value="1"/>
</dbReference>